<evidence type="ECO:0000256" key="3">
    <source>
        <dbReference type="SAM" id="MobiDB-lite"/>
    </source>
</evidence>
<protein>
    <submittedName>
        <fullName evidence="5">LYST-interacting protein 5-like protein</fullName>
    </submittedName>
</protein>
<dbReference type="AlphaFoldDB" id="A0A1D6LXR7"/>
<feature type="compositionally biased region" description="Basic and acidic residues" evidence="3">
    <location>
        <begin position="87"/>
        <end position="104"/>
    </location>
</feature>
<keyword evidence="2" id="KW-0472">Membrane</keyword>
<dbReference type="InterPro" id="IPR023175">
    <property type="entry name" value="Vta1/CALS_N_sf"/>
</dbReference>
<comment type="subcellular location">
    <subcellularLocation>
        <location evidence="1">Endomembrane system</location>
    </subcellularLocation>
</comment>
<name>A0A1D6LXR7_MAIZE</name>
<gene>
    <name evidence="5" type="ORF">ZEAMMB73_Zm00001d037415</name>
</gene>
<dbReference type="EMBL" id="CM000782">
    <property type="protein sequence ID" value="AQK83951.1"/>
    <property type="molecule type" value="Genomic_DNA"/>
</dbReference>
<dbReference type="Pfam" id="PF04652">
    <property type="entry name" value="Vta1"/>
    <property type="match status" value="1"/>
</dbReference>
<evidence type="ECO:0000256" key="1">
    <source>
        <dbReference type="ARBA" id="ARBA00004308"/>
    </source>
</evidence>
<dbReference type="Gene3D" id="1.25.40.270">
    <property type="entry name" value="Vacuolar protein sorting-associated protein vta1"/>
    <property type="match status" value="1"/>
</dbReference>
<reference evidence="5" key="1">
    <citation type="submission" date="2015-12" db="EMBL/GenBank/DDBJ databases">
        <title>Update maize B73 reference genome by single molecule sequencing technologies.</title>
        <authorList>
            <consortium name="Maize Genome Sequencing Project"/>
            <person name="Ware D."/>
        </authorList>
    </citation>
    <scope>NUCLEOTIDE SEQUENCE</scope>
    <source>
        <tissue evidence="5">Seedling</tissue>
    </source>
</reference>
<feature type="region of interest" description="Disordered" evidence="3">
    <location>
        <begin position="87"/>
        <end position="107"/>
    </location>
</feature>
<dbReference type="InterPro" id="IPR044538">
    <property type="entry name" value="Vta1-like"/>
</dbReference>
<proteinExistence type="predicted"/>
<organism evidence="5">
    <name type="scientific">Zea mays</name>
    <name type="common">Maize</name>
    <dbReference type="NCBI Taxonomy" id="4577"/>
    <lineage>
        <taxon>Eukaryota</taxon>
        <taxon>Viridiplantae</taxon>
        <taxon>Streptophyta</taxon>
        <taxon>Embryophyta</taxon>
        <taxon>Tracheophyta</taxon>
        <taxon>Spermatophyta</taxon>
        <taxon>Magnoliopsida</taxon>
        <taxon>Liliopsida</taxon>
        <taxon>Poales</taxon>
        <taxon>Poaceae</taxon>
        <taxon>PACMAD clade</taxon>
        <taxon>Panicoideae</taxon>
        <taxon>Andropogonodae</taxon>
        <taxon>Andropogoneae</taxon>
        <taxon>Tripsacinae</taxon>
        <taxon>Zea</taxon>
    </lineage>
</organism>
<feature type="domain" description="Vta1/callose synthase N-terminal" evidence="4">
    <location>
        <begin position="16"/>
        <end position="88"/>
    </location>
</feature>
<dbReference type="InterPro" id="IPR039431">
    <property type="entry name" value="Vta1/CALS_N"/>
</dbReference>
<dbReference type="PANTHER" id="PTHR46009:SF1">
    <property type="entry name" value="VACUOLAR PROTEIN SORTING-ASSOCIATED PROTEIN VTA1 HOMOLOG"/>
    <property type="match status" value="1"/>
</dbReference>
<dbReference type="GO" id="GO:0032511">
    <property type="term" value="P:late endosome to vacuole transport via multivesicular body sorting pathway"/>
    <property type="evidence" value="ECO:0007669"/>
    <property type="project" value="InterPro"/>
</dbReference>
<accession>A0A1D6LXR7</accession>
<evidence type="ECO:0000313" key="5">
    <source>
        <dbReference type="EMBL" id="AQK83951.1"/>
    </source>
</evidence>
<dbReference type="GO" id="GO:0012505">
    <property type="term" value="C:endomembrane system"/>
    <property type="evidence" value="ECO:0007669"/>
    <property type="project" value="UniProtKB-SubCell"/>
</dbReference>
<evidence type="ECO:0000259" key="4">
    <source>
        <dbReference type="Pfam" id="PF04652"/>
    </source>
</evidence>
<evidence type="ECO:0000256" key="2">
    <source>
        <dbReference type="ARBA" id="ARBA00023136"/>
    </source>
</evidence>
<sequence>MFYPQDKKSLTLGPDDNLHLEGFALNVFVKADKQDRAGRADINTAKTFYAASIFFEILNQFGELQPDIEQKQKYAIWKAAEIRKALKEGRKPEAGPPGGDKDEAPVSTTTISQDMGKVLPSAVYTRAVKHHLDLSTWILVGGIAFLLCSQEITSLTKVQSSMIIPLPSYPIHRHHPHSPSILLHHNLIPLPRIRQQQITLLLIFTNHPPIIQLPATQAQISLPMRSTTTFQLFPTSLHKDRSPFQ</sequence>
<dbReference type="PANTHER" id="PTHR46009">
    <property type="entry name" value="VACUOLAR PROTEIN SORTING-ASSOCIATED PROTEIN VTA1 HOMOLOG"/>
    <property type="match status" value="1"/>
</dbReference>